<dbReference type="GeneID" id="38776018"/>
<protein>
    <submittedName>
        <fullName evidence="1">Uncharacterized protein</fullName>
    </submittedName>
</protein>
<dbReference type="AlphaFoldDB" id="A0A401GAB9"/>
<sequence>MDNRINVKTRAFKCYCIPVMAYYENDRTVPDNHLCRPDLPAGCPHCAVIKSSICCEICSPDSPHFKVVPYNSEKPAELMSTHASHIPREYVMVPTDIKFWKALNKY</sequence>
<keyword evidence="2" id="KW-1185">Reference proteome</keyword>
<dbReference type="Proteomes" id="UP000287166">
    <property type="component" value="Unassembled WGS sequence"/>
</dbReference>
<dbReference type="RefSeq" id="XP_027610014.1">
    <property type="nucleotide sequence ID" value="XM_027754213.1"/>
</dbReference>
<reference evidence="1 2" key="1">
    <citation type="journal article" date="2018" name="Sci. Rep.">
        <title>Genome sequence of the cauliflower mushroom Sparassis crispa (Hanabiratake) and its association with beneficial usage.</title>
        <authorList>
            <person name="Kiyama R."/>
            <person name="Furutani Y."/>
            <person name="Kawaguchi K."/>
            <person name="Nakanishi T."/>
        </authorList>
    </citation>
    <scope>NUCLEOTIDE SEQUENCE [LARGE SCALE GENOMIC DNA]</scope>
</reference>
<evidence type="ECO:0000313" key="1">
    <source>
        <dbReference type="EMBL" id="GBE79101.1"/>
    </source>
</evidence>
<dbReference type="EMBL" id="BFAD01000002">
    <property type="protein sequence ID" value="GBE79101.1"/>
    <property type="molecule type" value="Genomic_DNA"/>
</dbReference>
<comment type="caution">
    <text evidence="1">The sequence shown here is derived from an EMBL/GenBank/DDBJ whole genome shotgun (WGS) entry which is preliminary data.</text>
</comment>
<dbReference type="STRING" id="139825.A0A401GAB9"/>
<dbReference type="InParanoid" id="A0A401GAB9"/>
<name>A0A401GAB9_9APHY</name>
<organism evidence="1 2">
    <name type="scientific">Sparassis crispa</name>
    <dbReference type="NCBI Taxonomy" id="139825"/>
    <lineage>
        <taxon>Eukaryota</taxon>
        <taxon>Fungi</taxon>
        <taxon>Dikarya</taxon>
        <taxon>Basidiomycota</taxon>
        <taxon>Agaricomycotina</taxon>
        <taxon>Agaricomycetes</taxon>
        <taxon>Polyporales</taxon>
        <taxon>Sparassidaceae</taxon>
        <taxon>Sparassis</taxon>
    </lineage>
</organism>
<evidence type="ECO:0000313" key="2">
    <source>
        <dbReference type="Proteomes" id="UP000287166"/>
    </source>
</evidence>
<dbReference type="OrthoDB" id="10261556at2759"/>
<gene>
    <name evidence="1" type="ORF">SCP_0202980</name>
</gene>
<accession>A0A401GAB9</accession>
<proteinExistence type="predicted"/>